<dbReference type="OrthoDB" id="6020543at2759"/>
<keyword evidence="1" id="KW-0147">Chitin-binding</keyword>
<dbReference type="EMBL" id="LR900147">
    <property type="protein sequence ID" value="CAD7244406.1"/>
    <property type="molecule type" value="Genomic_DNA"/>
</dbReference>
<evidence type="ECO:0000256" key="3">
    <source>
        <dbReference type="ARBA" id="ARBA00022737"/>
    </source>
</evidence>
<dbReference type="EMBL" id="CAJPEV010000630">
    <property type="protein sequence ID" value="CAG0887080.1"/>
    <property type="molecule type" value="Genomic_DNA"/>
</dbReference>
<keyword evidence="4" id="KW-1015">Disulfide bond</keyword>
<keyword evidence="9" id="KW-1185">Reference proteome</keyword>
<proteinExistence type="predicted"/>
<evidence type="ECO:0000256" key="2">
    <source>
        <dbReference type="ARBA" id="ARBA00022729"/>
    </source>
</evidence>
<dbReference type="GO" id="GO:0005576">
    <property type="term" value="C:extracellular region"/>
    <property type="evidence" value="ECO:0007669"/>
    <property type="project" value="InterPro"/>
</dbReference>
<dbReference type="Gene3D" id="2.170.140.10">
    <property type="entry name" value="Chitin binding domain"/>
    <property type="match status" value="2"/>
</dbReference>
<feature type="compositionally biased region" description="Low complexity" evidence="6">
    <location>
        <begin position="83"/>
        <end position="92"/>
    </location>
</feature>
<dbReference type="InterPro" id="IPR036508">
    <property type="entry name" value="Chitin-bd_dom_sf"/>
</dbReference>
<accession>A0A7R8X5G4</accession>
<name>A0A7R8X5G4_9CRUS</name>
<gene>
    <name evidence="8" type="ORF">DSTB1V02_LOCUS4303</name>
</gene>
<evidence type="ECO:0000313" key="9">
    <source>
        <dbReference type="Proteomes" id="UP000677054"/>
    </source>
</evidence>
<evidence type="ECO:0000256" key="5">
    <source>
        <dbReference type="ARBA" id="ARBA00023180"/>
    </source>
</evidence>
<dbReference type="InterPro" id="IPR051940">
    <property type="entry name" value="Chitin_bind-dev_reg"/>
</dbReference>
<dbReference type="PROSITE" id="PS50940">
    <property type="entry name" value="CHIT_BIND_II"/>
    <property type="match status" value="2"/>
</dbReference>
<reference evidence="8" key="1">
    <citation type="submission" date="2020-11" db="EMBL/GenBank/DDBJ databases">
        <authorList>
            <person name="Tran Van P."/>
        </authorList>
    </citation>
    <scope>NUCLEOTIDE SEQUENCE</scope>
</reference>
<dbReference type="GO" id="GO:0008061">
    <property type="term" value="F:chitin binding"/>
    <property type="evidence" value="ECO:0007669"/>
    <property type="project" value="UniProtKB-KW"/>
</dbReference>
<keyword evidence="5" id="KW-0325">Glycoprotein</keyword>
<protein>
    <recommendedName>
        <fullName evidence="7">Chitin-binding type-2 domain-containing protein</fullName>
    </recommendedName>
</protein>
<dbReference type="AlphaFoldDB" id="A0A7R8X5G4"/>
<organism evidence="8">
    <name type="scientific">Darwinula stevensoni</name>
    <dbReference type="NCBI Taxonomy" id="69355"/>
    <lineage>
        <taxon>Eukaryota</taxon>
        <taxon>Metazoa</taxon>
        <taxon>Ecdysozoa</taxon>
        <taxon>Arthropoda</taxon>
        <taxon>Crustacea</taxon>
        <taxon>Oligostraca</taxon>
        <taxon>Ostracoda</taxon>
        <taxon>Podocopa</taxon>
        <taxon>Podocopida</taxon>
        <taxon>Darwinulocopina</taxon>
        <taxon>Darwinuloidea</taxon>
        <taxon>Darwinulidae</taxon>
        <taxon>Darwinula</taxon>
    </lineage>
</organism>
<keyword evidence="2" id="KW-0732">Signal</keyword>
<evidence type="ECO:0000256" key="6">
    <source>
        <dbReference type="SAM" id="MobiDB-lite"/>
    </source>
</evidence>
<evidence type="ECO:0000259" key="7">
    <source>
        <dbReference type="PROSITE" id="PS50940"/>
    </source>
</evidence>
<sequence length="152" mass="17141">MSPRETPSTTPGTGGFRCPTPEGLYPHEIFCYMFYNCIGFHPYPHECPDDDLFHQEELYCMHPEDVNCGDLVPRPTASMEPPTSTDKTTTTSGEFQCPEPDGFFPDPESCEHFYICVEGKPSHTECPDDSWFNPETGFCDTPGEFCTPLARH</sequence>
<feature type="domain" description="Chitin-binding type-2" evidence="7">
    <location>
        <begin position="94"/>
        <end position="148"/>
    </location>
</feature>
<dbReference type="SUPFAM" id="SSF57625">
    <property type="entry name" value="Invertebrate chitin-binding proteins"/>
    <property type="match status" value="2"/>
</dbReference>
<dbReference type="InterPro" id="IPR002557">
    <property type="entry name" value="Chitin-bd_dom"/>
</dbReference>
<dbReference type="PANTHER" id="PTHR23301">
    <property type="entry name" value="CHITIN BINDING PERITROPHIN-A"/>
    <property type="match status" value="1"/>
</dbReference>
<dbReference type="Pfam" id="PF01607">
    <property type="entry name" value="CBM_14"/>
    <property type="match status" value="2"/>
</dbReference>
<dbReference type="PANTHER" id="PTHR23301:SF0">
    <property type="entry name" value="CHITIN-BINDING TYPE-2 DOMAIN-CONTAINING PROTEIN-RELATED"/>
    <property type="match status" value="1"/>
</dbReference>
<evidence type="ECO:0000256" key="4">
    <source>
        <dbReference type="ARBA" id="ARBA00023157"/>
    </source>
</evidence>
<dbReference type="SMART" id="SM00494">
    <property type="entry name" value="ChtBD2"/>
    <property type="match status" value="2"/>
</dbReference>
<dbReference type="Proteomes" id="UP000677054">
    <property type="component" value="Unassembled WGS sequence"/>
</dbReference>
<feature type="domain" description="Chitin-binding type-2" evidence="7">
    <location>
        <begin position="15"/>
        <end position="70"/>
    </location>
</feature>
<keyword evidence="3" id="KW-0677">Repeat</keyword>
<evidence type="ECO:0000313" key="8">
    <source>
        <dbReference type="EMBL" id="CAD7244406.1"/>
    </source>
</evidence>
<evidence type="ECO:0000256" key="1">
    <source>
        <dbReference type="ARBA" id="ARBA00022669"/>
    </source>
</evidence>
<feature type="region of interest" description="Disordered" evidence="6">
    <location>
        <begin position="73"/>
        <end position="93"/>
    </location>
</feature>